<accession>A0A6M3JSF1</accession>
<evidence type="ECO:0000313" key="1">
    <source>
        <dbReference type="EMBL" id="QJA72042.1"/>
    </source>
</evidence>
<organism evidence="1">
    <name type="scientific">viral metagenome</name>
    <dbReference type="NCBI Taxonomy" id="1070528"/>
    <lineage>
        <taxon>unclassified sequences</taxon>
        <taxon>metagenomes</taxon>
        <taxon>organismal metagenomes</taxon>
    </lineage>
</organism>
<dbReference type="AlphaFoldDB" id="A0A6M3JSF1"/>
<dbReference type="EMBL" id="MT141919">
    <property type="protein sequence ID" value="QJA72042.1"/>
    <property type="molecule type" value="Genomic_DNA"/>
</dbReference>
<proteinExistence type="predicted"/>
<gene>
    <name evidence="1" type="ORF">MM415A02941_0010</name>
</gene>
<protein>
    <submittedName>
        <fullName evidence="1">Uncharacterized protein</fullName>
    </submittedName>
</protein>
<sequence length="107" mass="12502">MSQEKGMPIDNFEYLIHHINIDNGKDLIYHCFLYDHIGNMFTIEHLRVENNKVSLNGKQIKNGTYHVIVGLEPTQNVVWSDEEALEHGITPKMMPEGMTYKQKSKEW</sequence>
<name>A0A6M3JSF1_9ZZZZ</name>
<reference evidence="1" key="1">
    <citation type="submission" date="2020-03" db="EMBL/GenBank/DDBJ databases">
        <title>The deep terrestrial virosphere.</title>
        <authorList>
            <person name="Holmfeldt K."/>
            <person name="Nilsson E."/>
            <person name="Simone D."/>
            <person name="Lopez-Fernandez M."/>
            <person name="Wu X."/>
            <person name="de Brujin I."/>
            <person name="Lundin D."/>
            <person name="Andersson A."/>
            <person name="Bertilsson S."/>
            <person name="Dopson M."/>
        </authorList>
    </citation>
    <scope>NUCLEOTIDE SEQUENCE</scope>
    <source>
        <strain evidence="1">MM415A02941</strain>
    </source>
</reference>